<feature type="compositionally biased region" description="Polar residues" evidence="1">
    <location>
        <begin position="424"/>
        <end position="439"/>
    </location>
</feature>
<evidence type="ECO:0000313" key="4">
    <source>
        <dbReference type="Proteomes" id="UP000292082"/>
    </source>
</evidence>
<evidence type="ECO:0000256" key="2">
    <source>
        <dbReference type="SAM" id="Phobius"/>
    </source>
</evidence>
<evidence type="ECO:0000256" key="1">
    <source>
        <dbReference type="SAM" id="MobiDB-lite"/>
    </source>
</evidence>
<accession>A0A4Q9NQU2</accession>
<keyword evidence="2" id="KW-0812">Transmembrane</keyword>
<feature type="region of interest" description="Disordered" evidence="1">
    <location>
        <begin position="403"/>
        <end position="439"/>
    </location>
</feature>
<protein>
    <submittedName>
        <fullName evidence="3">Uncharacterized protein</fullName>
    </submittedName>
</protein>
<keyword evidence="4" id="KW-1185">Reference proteome</keyword>
<feature type="compositionally biased region" description="Low complexity" evidence="1">
    <location>
        <begin position="141"/>
        <end position="158"/>
    </location>
</feature>
<feature type="compositionally biased region" description="Low complexity" evidence="1">
    <location>
        <begin position="168"/>
        <end position="186"/>
    </location>
</feature>
<keyword evidence="2" id="KW-0472">Membrane</keyword>
<keyword evidence="2" id="KW-1133">Transmembrane helix</keyword>
<feature type="transmembrane region" description="Helical" evidence="2">
    <location>
        <begin position="330"/>
        <end position="354"/>
    </location>
</feature>
<gene>
    <name evidence="3" type="ORF">BD310DRAFT_969813</name>
</gene>
<dbReference type="EMBL" id="ML145190">
    <property type="protein sequence ID" value="TBU54368.1"/>
    <property type="molecule type" value="Genomic_DNA"/>
</dbReference>
<name>A0A4Q9NQU2_9APHY</name>
<dbReference type="Proteomes" id="UP000292082">
    <property type="component" value="Unassembled WGS sequence"/>
</dbReference>
<proteinExistence type="predicted"/>
<sequence length="439" mass="46400">MDRAQFVAPHILQHHLSQKRVDSSILLETRVTSVSPLASSETPQHIFPPVEHLYTTPQAIQDLLRCRPGASVGARRRLLLALLSTGGCGSCPVMAKSPVRRRQVQDPGMISTFSPFSPIIPCFLPLLPCPTVISQTSASMQTPVSSSTNSSSPKITSSAVHTSDPSFSLSSATGTQTSTSSASSPSATPDFAWMNFPASVELCSSPTFAWSYSGPRESLAFLVTANVSHSIITISSGVDSTLQFFTWHSVNISTGWYTLEASGDSVQAVSPEFTITGRDTACLITSASLFSSSTGTTSTPGTASAYIAALPSSPMTTTTLAAVSRRVSTAAIAGGAAAGVAVLIAATIGMCYLWRRAPRQRRAAVTRYNVWVERNRREVWDSLPPGTHSSGYIPAEKGDAAGLSLPRLEPNRRPPSALTDARGSRSSLLSDTMSMASLT</sequence>
<dbReference type="AlphaFoldDB" id="A0A4Q9NQU2"/>
<feature type="region of interest" description="Disordered" evidence="1">
    <location>
        <begin position="141"/>
        <end position="186"/>
    </location>
</feature>
<reference evidence="3 4" key="1">
    <citation type="submission" date="2019-01" db="EMBL/GenBank/DDBJ databases">
        <title>Draft genome sequences of three monokaryotic isolates of the white-rot basidiomycete fungus Dichomitus squalens.</title>
        <authorList>
            <consortium name="DOE Joint Genome Institute"/>
            <person name="Lopez S.C."/>
            <person name="Andreopoulos B."/>
            <person name="Pangilinan J."/>
            <person name="Lipzen A."/>
            <person name="Riley R."/>
            <person name="Ahrendt S."/>
            <person name="Ng V."/>
            <person name="Barry K."/>
            <person name="Daum C."/>
            <person name="Grigoriev I.V."/>
            <person name="Hilden K.S."/>
            <person name="Makela M.R."/>
            <person name="de Vries R.P."/>
        </authorList>
    </citation>
    <scope>NUCLEOTIDE SEQUENCE [LARGE SCALE GENOMIC DNA]</scope>
    <source>
        <strain evidence="3 4">CBS 464.89</strain>
    </source>
</reference>
<evidence type="ECO:0000313" key="3">
    <source>
        <dbReference type="EMBL" id="TBU54368.1"/>
    </source>
</evidence>
<organism evidence="3 4">
    <name type="scientific">Dichomitus squalens</name>
    <dbReference type="NCBI Taxonomy" id="114155"/>
    <lineage>
        <taxon>Eukaryota</taxon>
        <taxon>Fungi</taxon>
        <taxon>Dikarya</taxon>
        <taxon>Basidiomycota</taxon>
        <taxon>Agaricomycotina</taxon>
        <taxon>Agaricomycetes</taxon>
        <taxon>Polyporales</taxon>
        <taxon>Polyporaceae</taxon>
        <taxon>Dichomitus</taxon>
    </lineage>
</organism>